<organism evidence="2 3">
    <name type="scientific">Tatumella ptyseos ATCC 33301</name>
    <dbReference type="NCBI Taxonomy" id="1005995"/>
    <lineage>
        <taxon>Bacteria</taxon>
        <taxon>Pseudomonadati</taxon>
        <taxon>Pseudomonadota</taxon>
        <taxon>Gammaproteobacteria</taxon>
        <taxon>Enterobacterales</taxon>
        <taxon>Erwiniaceae</taxon>
        <taxon>Tatumella</taxon>
    </lineage>
</organism>
<keyword evidence="1" id="KW-0812">Transmembrane</keyword>
<proteinExistence type="predicted"/>
<dbReference type="EMBL" id="JMPR01000010">
    <property type="protein sequence ID" value="KFD22001.1"/>
    <property type="molecule type" value="Genomic_DNA"/>
</dbReference>
<protein>
    <submittedName>
        <fullName evidence="2">Uncharacterized protein</fullName>
    </submittedName>
</protein>
<feature type="transmembrane region" description="Helical" evidence="1">
    <location>
        <begin position="56"/>
        <end position="83"/>
    </location>
</feature>
<accession>A0A085JNF5</accession>
<reference evidence="2 3" key="1">
    <citation type="submission" date="2014-05" db="EMBL/GenBank/DDBJ databases">
        <title>ATOL: Assembling a taxonomically balanced genome-scale reconstruction of the evolutionary history of the Enterobacteriaceae.</title>
        <authorList>
            <person name="Plunkett G.III."/>
            <person name="Neeno-Eckwall E.C."/>
            <person name="Glasner J.D."/>
            <person name="Perna N.T."/>
        </authorList>
    </citation>
    <scope>NUCLEOTIDE SEQUENCE [LARGE SCALE GENOMIC DNA]</scope>
    <source>
        <strain evidence="2 3">ATCC 33301</strain>
    </source>
</reference>
<name>A0A085JNF5_9GAMM</name>
<comment type="caution">
    <text evidence="2">The sequence shown here is derived from an EMBL/GenBank/DDBJ whole genome shotgun (WGS) entry which is preliminary data.</text>
</comment>
<sequence length="97" mass="9486">MKELSVIETNQVSGGLFTFFTGPIGATMGFAIGSVVDAGCSGLNLKSNFKVSGALLGGGIAAIVGFSPILATAGIGLGVTGIVQNAISIIGQRKSAA</sequence>
<evidence type="ECO:0000256" key="1">
    <source>
        <dbReference type="SAM" id="Phobius"/>
    </source>
</evidence>
<keyword evidence="3" id="KW-1185">Reference proteome</keyword>
<feature type="transmembrane region" description="Helical" evidence="1">
    <location>
        <begin position="12"/>
        <end position="36"/>
    </location>
</feature>
<evidence type="ECO:0000313" key="3">
    <source>
        <dbReference type="Proteomes" id="UP000028602"/>
    </source>
</evidence>
<dbReference type="OrthoDB" id="6555831at2"/>
<dbReference type="AlphaFoldDB" id="A0A085JNF5"/>
<evidence type="ECO:0000313" key="2">
    <source>
        <dbReference type="EMBL" id="KFD22001.1"/>
    </source>
</evidence>
<keyword evidence="1" id="KW-1133">Transmembrane helix</keyword>
<dbReference type="eggNOG" id="ENOG5031U68">
    <property type="taxonomic scope" value="Bacteria"/>
</dbReference>
<gene>
    <name evidence="2" type="ORF">GTPT_0575</name>
</gene>
<dbReference type="RefSeq" id="WP_025901633.1">
    <property type="nucleotide sequence ID" value="NZ_ATMJ01000035.1"/>
</dbReference>
<keyword evidence="1" id="KW-0472">Membrane</keyword>
<dbReference type="Proteomes" id="UP000028602">
    <property type="component" value="Unassembled WGS sequence"/>
</dbReference>